<evidence type="ECO:0000313" key="2">
    <source>
        <dbReference type="EMBL" id="BAH55696.1"/>
    </source>
</evidence>
<dbReference type="InterPro" id="IPR039554">
    <property type="entry name" value="HigA2-like_HTH"/>
</dbReference>
<dbReference type="OrthoDB" id="9788479at2"/>
<dbReference type="Pfam" id="PF13744">
    <property type="entry name" value="HTH_37"/>
    <property type="match status" value="1"/>
</dbReference>
<dbReference type="HOGENOM" id="CLU_163934_2_2_11"/>
<dbReference type="Gene3D" id="1.10.260.40">
    <property type="entry name" value="lambda repressor-like DNA-binding domains"/>
    <property type="match status" value="1"/>
</dbReference>
<reference evidence="2 3" key="1">
    <citation type="submission" date="2009-03" db="EMBL/GenBank/DDBJ databases">
        <title>Comparison of the complete genome sequences of Rhodococcus erythropolis PR4 and Rhodococcus opacus B4.</title>
        <authorList>
            <person name="Takarada H."/>
            <person name="Sekine M."/>
            <person name="Hosoyama A."/>
            <person name="Yamada R."/>
            <person name="Fujisawa T."/>
            <person name="Omata S."/>
            <person name="Shimizu A."/>
            <person name="Tsukatani N."/>
            <person name="Tanikawa S."/>
            <person name="Fujita N."/>
            <person name="Harayama S."/>
        </authorList>
    </citation>
    <scope>NUCLEOTIDE SEQUENCE [LARGE SCALE GENOMIC DNA]</scope>
    <source>
        <strain evidence="2 3">B4</strain>
        <plasmid evidence="2 3">pROB01</plasmid>
    </source>
</reference>
<evidence type="ECO:0000259" key="1">
    <source>
        <dbReference type="Pfam" id="PF13744"/>
    </source>
</evidence>
<dbReference type="PATRIC" id="fig|632772.20.peg.7922"/>
<dbReference type="EMBL" id="AP011116">
    <property type="protein sequence ID" value="BAH55696.1"/>
    <property type="molecule type" value="Genomic_DNA"/>
</dbReference>
<dbReference type="GO" id="GO:0003677">
    <property type="term" value="F:DNA binding"/>
    <property type="evidence" value="ECO:0007669"/>
    <property type="project" value="InterPro"/>
</dbReference>
<feature type="domain" description="HigA2-like helix-turn-helix" evidence="1">
    <location>
        <begin position="20"/>
        <end position="92"/>
    </location>
</feature>
<dbReference type="RefSeq" id="WP_007296104.1">
    <property type="nucleotide sequence ID" value="NC_012520.1"/>
</dbReference>
<protein>
    <recommendedName>
        <fullName evidence="1">HigA2-like helix-turn-helix domain-containing protein</fullName>
    </recommendedName>
</protein>
<accession>C1BCV2</accession>
<proteinExistence type="predicted"/>
<dbReference type="AlphaFoldDB" id="C1BCV2"/>
<gene>
    <name evidence="2" type="ordered locus">ROP_pROB01-01970</name>
</gene>
<evidence type="ECO:0000313" key="3">
    <source>
        <dbReference type="Proteomes" id="UP000002212"/>
    </source>
</evidence>
<sequence>MSDNDIVETASVWEAISDAPGEAYNRQLRADLMTAIRGQIDRFGWSQVTAAQNLGVTQPRLSDLYRGKLSKFSLDALVNLGSKVGVHVGVHVDTDELTSR</sequence>
<dbReference type="SUPFAM" id="SSF47413">
    <property type="entry name" value="lambda repressor-like DNA-binding domains"/>
    <property type="match status" value="1"/>
</dbReference>
<keyword evidence="2" id="KW-0614">Plasmid</keyword>
<dbReference type="Proteomes" id="UP000002212">
    <property type="component" value="Plasmid pROB01"/>
</dbReference>
<name>C1BCV2_RHOOB</name>
<organism evidence="2 3">
    <name type="scientific">Rhodococcus opacus (strain B4)</name>
    <dbReference type="NCBI Taxonomy" id="632772"/>
    <lineage>
        <taxon>Bacteria</taxon>
        <taxon>Bacillati</taxon>
        <taxon>Actinomycetota</taxon>
        <taxon>Actinomycetes</taxon>
        <taxon>Mycobacteriales</taxon>
        <taxon>Nocardiaceae</taxon>
        <taxon>Rhodococcus</taxon>
    </lineage>
</organism>
<geneLocation type="plasmid" evidence="2 3">
    <name>pROB01</name>
</geneLocation>
<dbReference type="InterPro" id="IPR010982">
    <property type="entry name" value="Lambda_DNA-bd_dom_sf"/>
</dbReference>
<dbReference type="KEGG" id="rop:ROP_pROB01-01970"/>